<feature type="compositionally biased region" description="Gly residues" evidence="3">
    <location>
        <begin position="234"/>
        <end position="253"/>
    </location>
</feature>
<dbReference type="GeneID" id="90039164"/>
<reference evidence="5 6" key="1">
    <citation type="submission" date="2024-03" db="EMBL/GenBank/DDBJ databases">
        <title>Genome-scale model development and genomic sequencing of the oleaginous clade Lipomyces.</title>
        <authorList>
            <consortium name="Lawrence Berkeley National Laboratory"/>
            <person name="Czajka J.J."/>
            <person name="Han Y."/>
            <person name="Kim J."/>
            <person name="Mondo S.J."/>
            <person name="Hofstad B.A."/>
            <person name="Robles A."/>
            <person name="Haridas S."/>
            <person name="Riley R."/>
            <person name="LaButti K."/>
            <person name="Pangilinan J."/>
            <person name="Andreopoulos W."/>
            <person name="Lipzen A."/>
            <person name="Yan J."/>
            <person name="Wang M."/>
            <person name="Ng V."/>
            <person name="Grigoriev I.V."/>
            <person name="Spatafora J.W."/>
            <person name="Magnuson J.K."/>
            <person name="Baker S.E."/>
            <person name="Pomraning K.R."/>
        </authorList>
    </citation>
    <scope>NUCLEOTIDE SEQUENCE [LARGE SCALE GENOMIC DNA]</scope>
    <source>
        <strain evidence="5 6">Phaff 52-87</strain>
    </source>
</reference>
<feature type="region of interest" description="Disordered" evidence="3">
    <location>
        <begin position="1"/>
        <end position="142"/>
    </location>
</feature>
<dbReference type="PANTHER" id="PTHR15481">
    <property type="entry name" value="RIBONUCLEIC ACID BINDING PROTEIN S1"/>
    <property type="match status" value="1"/>
</dbReference>
<dbReference type="PANTHER" id="PTHR15481:SF0">
    <property type="entry name" value="LD23870P-RELATED"/>
    <property type="match status" value="1"/>
</dbReference>
<dbReference type="EMBL" id="JBBJBU010000015">
    <property type="protein sequence ID" value="KAK7202769.1"/>
    <property type="molecule type" value="Genomic_DNA"/>
</dbReference>
<feature type="compositionally biased region" description="Low complexity" evidence="3">
    <location>
        <begin position="119"/>
        <end position="141"/>
    </location>
</feature>
<dbReference type="Gene3D" id="3.30.70.330">
    <property type="match status" value="1"/>
</dbReference>
<dbReference type="RefSeq" id="XP_064765802.1">
    <property type="nucleotide sequence ID" value="XM_064913652.1"/>
</dbReference>
<evidence type="ECO:0000259" key="4">
    <source>
        <dbReference type="PROSITE" id="PS50102"/>
    </source>
</evidence>
<feature type="region of interest" description="Disordered" evidence="3">
    <location>
        <begin position="213"/>
        <end position="297"/>
    </location>
</feature>
<feature type="compositionally biased region" description="Low complexity" evidence="3">
    <location>
        <begin position="99"/>
        <end position="111"/>
    </location>
</feature>
<proteinExistence type="predicted"/>
<evidence type="ECO:0000313" key="6">
    <source>
        <dbReference type="Proteomes" id="UP001498771"/>
    </source>
</evidence>
<organism evidence="5 6">
    <name type="scientific">Myxozyma melibiosi</name>
    <dbReference type="NCBI Taxonomy" id="54550"/>
    <lineage>
        <taxon>Eukaryota</taxon>
        <taxon>Fungi</taxon>
        <taxon>Dikarya</taxon>
        <taxon>Ascomycota</taxon>
        <taxon>Saccharomycotina</taxon>
        <taxon>Lipomycetes</taxon>
        <taxon>Lipomycetales</taxon>
        <taxon>Lipomycetaceae</taxon>
        <taxon>Myxozyma</taxon>
    </lineage>
</organism>
<name>A0ABR1EYT6_9ASCO</name>
<dbReference type="Pfam" id="PF00076">
    <property type="entry name" value="RRM_1"/>
    <property type="match status" value="1"/>
</dbReference>
<feature type="compositionally biased region" description="Basic residues" evidence="3">
    <location>
        <begin position="65"/>
        <end position="81"/>
    </location>
</feature>
<dbReference type="SMART" id="SM00360">
    <property type="entry name" value="RRM"/>
    <property type="match status" value="1"/>
</dbReference>
<dbReference type="InterPro" id="IPR012677">
    <property type="entry name" value="Nucleotide-bd_a/b_plait_sf"/>
</dbReference>
<dbReference type="InterPro" id="IPR035979">
    <property type="entry name" value="RBD_domain_sf"/>
</dbReference>
<dbReference type="PROSITE" id="PS50102">
    <property type="entry name" value="RRM"/>
    <property type="match status" value="1"/>
</dbReference>
<comment type="caution">
    <text evidence="5">The sequence shown here is derived from an EMBL/GenBank/DDBJ whole genome shotgun (WGS) entry which is preliminary data.</text>
</comment>
<feature type="compositionally biased region" description="Low complexity" evidence="3">
    <location>
        <begin position="13"/>
        <end position="42"/>
    </location>
</feature>
<gene>
    <name evidence="5" type="ORF">BZA70DRAFT_284919</name>
</gene>
<protein>
    <recommendedName>
        <fullName evidence="4">RRM domain-containing protein</fullName>
    </recommendedName>
</protein>
<keyword evidence="6" id="KW-1185">Reference proteome</keyword>
<keyword evidence="1 2" id="KW-0694">RNA-binding</keyword>
<evidence type="ECO:0000256" key="1">
    <source>
        <dbReference type="ARBA" id="ARBA00022884"/>
    </source>
</evidence>
<evidence type="ECO:0000313" key="5">
    <source>
        <dbReference type="EMBL" id="KAK7202769.1"/>
    </source>
</evidence>
<evidence type="ECO:0000256" key="3">
    <source>
        <dbReference type="SAM" id="MobiDB-lite"/>
    </source>
</evidence>
<feature type="domain" description="RRM" evidence="4">
    <location>
        <begin position="145"/>
        <end position="221"/>
    </location>
</feature>
<feature type="compositionally biased region" description="Low complexity" evidence="3">
    <location>
        <begin position="82"/>
        <end position="91"/>
    </location>
</feature>
<sequence length="297" mass="32644">MIHQENIKMAPHSRTPSPGRSPSPTRTRSVSRGRSLSPRPLSDAGSSRKRISRGSASRSPSRSPIRSRSRSRGRSLSRSRSRSYSSASRSYSRSRSRSRSYTPRSYDSRSLSRSRSRSRSPPYRGGRARSPARSLSPRGPALMPKRLCIQKLSPSVNESHLREIFSAYGRITDLLIPRGPRGHRGICYMSFETEEEADKAIAHMDGGIIDGSEIDVEHATPPPRARGPRNGPGPRNGGGPPRGGRRGGWGGNGRMDSYVPGRSGGPASSGRRWSRSPPPRHGNGNNYRSRSPRQGFR</sequence>
<feature type="compositionally biased region" description="Low complexity" evidence="3">
    <location>
        <begin position="53"/>
        <end position="64"/>
    </location>
</feature>
<dbReference type="Proteomes" id="UP001498771">
    <property type="component" value="Unassembled WGS sequence"/>
</dbReference>
<dbReference type="InterPro" id="IPR000504">
    <property type="entry name" value="RRM_dom"/>
</dbReference>
<evidence type="ECO:0000256" key="2">
    <source>
        <dbReference type="PROSITE-ProRule" id="PRU00176"/>
    </source>
</evidence>
<accession>A0ABR1EYT6</accession>
<dbReference type="SUPFAM" id="SSF54928">
    <property type="entry name" value="RNA-binding domain, RBD"/>
    <property type="match status" value="1"/>
</dbReference>